<dbReference type="OrthoDB" id="9813621at2"/>
<evidence type="ECO:0000313" key="2">
    <source>
        <dbReference type="EMBL" id="RNI40295.1"/>
    </source>
</evidence>
<organism evidence="2 3">
    <name type="scientific">Hanamia caeni</name>
    <dbReference type="NCBI Taxonomy" id="2294116"/>
    <lineage>
        <taxon>Bacteria</taxon>
        <taxon>Pseudomonadati</taxon>
        <taxon>Bacteroidota</taxon>
        <taxon>Chitinophagia</taxon>
        <taxon>Chitinophagales</taxon>
        <taxon>Chitinophagaceae</taxon>
        <taxon>Hanamia</taxon>
    </lineage>
</organism>
<gene>
    <name evidence="2" type="ORF">EFY79_03065</name>
</gene>
<feature type="transmembrane region" description="Helical" evidence="1">
    <location>
        <begin position="40"/>
        <end position="59"/>
    </location>
</feature>
<feature type="transmembrane region" description="Helical" evidence="1">
    <location>
        <begin position="155"/>
        <end position="176"/>
    </location>
</feature>
<keyword evidence="3" id="KW-1185">Reference proteome</keyword>
<keyword evidence="1" id="KW-1133">Transmembrane helix</keyword>
<evidence type="ECO:0000313" key="3">
    <source>
        <dbReference type="Proteomes" id="UP000267223"/>
    </source>
</evidence>
<dbReference type="AlphaFoldDB" id="A0A3M9NS52"/>
<proteinExistence type="predicted"/>
<sequence length="191" mass="21717">MEKKRNLFRPVFWIFAITISLLLIPFIAMQFTNEVNWNEFDFIIMGSLIFGTGFLFYIMTRRSSNFIFRLAISIAVLSSFLLIWVNLAVGLIGSGPNLANLMYIGVFVILIGGTYISKFTPQRLQWVMFISAIAIMIFAIIQLSGEMYKYPGSSVIEILGVNTFFAALFLCAGLLFRLISHQQNWRANIPS</sequence>
<dbReference type="Proteomes" id="UP000267223">
    <property type="component" value="Unassembled WGS sequence"/>
</dbReference>
<dbReference type="EMBL" id="RJJR01000001">
    <property type="protein sequence ID" value="RNI40295.1"/>
    <property type="molecule type" value="Genomic_DNA"/>
</dbReference>
<reference evidence="2 3" key="1">
    <citation type="submission" date="2018-11" db="EMBL/GenBank/DDBJ databases">
        <title>Draft genome sequence of Ferruginibacter sp. BO-59.</title>
        <authorList>
            <person name="Im W.T."/>
        </authorList>
    </citation>
    <scope>NUCLEOTIDE SEQUENCE [LARGE SCALE GENOMIC DNA]</scope>
    <source>
        <strain evidence="2 3">BO-59</strain>
    </source>
</reference>
<dbReference type="RefSeq" id="WP_123119186.1">
    <property type="nucleotide sequence ID" value="NZ_RJJR01000001.1"/>
</dbReference>
<keyword evidence="1" id="KW-0812">Transmembrane</keyword>
<feature type="transmembrane region" description="Helical" evidence="1">
    <location>
        <begin position="66"/>
        <end position="92"/>
    </location>
</feature>
<feature type="transmembrane region" description="Helical" evidence="1">
    <location>
        <begin position="124"/>
        <end position="143"/>
    </location>
</feature>
<evidence type="ECO:0000256" key="1">
    <source>
        <dbReference type="SAM" id="Phobius"/>
    </source>
</evidence>
<feature type="transmembrane region" description="Helical" evidence="1">
    <location>
        <begin position="98"/>
        <end position="117"/>
    </location>
</feature>
<comment type="caution">
    <text evidence="2">The sequence shown here is derived from an EMBL/GenBank/DDBJ whole genome shotgun (WGS) entry which is preliminary data.</text>
</comment>
<protein>
    <submittedName>
        <fullName evidence="2">Uncharacterized protein</fullName>
    </submittedName>
</protein>
<keyword evidence="1" id="KW-0472">Membrane</keyword>
<feature type="transmembrane region" description="Helical" evidence="1">
    <location>
        <begin position="7"/>
        <end position="28"/>
    </location>
</feature>
<name>A0A3M9NS52_9BACT</name>
<accession>A0A3M9NS52</accession>